<dbReference type="KEGG" id="hso:HS_0442"/>
<dbReference type="Pfam" id="PF00239">
    <property type="entry name" value="Resolvase"/>
    <property type="match status" value="1"/>
</dbReference>
<protein>
    <submittedName>
        <fullName evidence="2">Resolvase/integrase-like protein</fullName>
    </submittedName>
</protein>
<dbReference type="InterPro" id="IPR006119">
    <property type="entry name" value="Resolv_N"/>
</dbReference>
<organism evidence="2">
    <name type="scientific">Histophilus somni (strain 129Pt)</name>
    <name type="common">Haemophilus somnus</name>
    <dbReference type="NCBI Taxonomy" id="205914"/>
    <lineage>
        <taxon>Bacteria</taxon>
        <taxon>Pseudomonadati</taxon>
        <taxon>Pseudomonadota</taxon>
        <taxon>Gammaproteobacteria</taxon>
        <taxon>Pasteurellales</taxon>
        <taxon>Pasteurellaceae</taxon>
        <taxon>Histophilus</taxon>
    </lineage>
</organism>
<dbReference type="InterPro" id="IPR036162">
    <property type="entry name" value="Resolvase-like_N_sf"/>
</dbReference>
<proteinExistence type="predicted"/>
<dbReference type="PROSITE" id="PS51736">
    <property type="entry name" value="RECOMBINASES_3"/>
    <property type="match status" value="1"/>
</dbReference>
<evidence type="ECO:0000259" key="1">
    <source>
        <dbReference type="PROSITE" id="PS51736"/>
    </source>
</evidence>
<dbReference type="Gene3D" id="3.40.50.1390">
    <property type="entry name" value="Resolvase, N-terminal catalytic domain"/>
    <property type="match status" value="1"/>
</dbReference>
<dbReference type="AlphaFoldDB" id="Q0I2B2"/>
<dbReference type="GO" id="GO:0000150">
    <property type="term" value="F:DNA strand exchange activity"/>
    <property type="evidence" value="ECO:0007669"/>
    <property type="project" value="InterPro"/>
</dbReference>
<evidence type="ECO:0000313" key="2">
    <source>
        <dbReference type="EMBL" id="ABI24719.1"/>
    </source>
</evidence>
<feature type="domain" description="Resolvase/invertase-type recombinase catalytic" evidence="1">
    <location>
        <begin position="1"/>
        <end position="73"/>
    </location>
</feature>
<dbReference type="SUPFAM" id="SSF53041">
    <property type="entry name" value="Resolvase-like"/>
    <property type="match status" value="1"/>
</dbReference>
<reference evidence="2" key="1">
    <citation type="submission" date="2006-08" db="EMBL/GenBank/DDBJ databases">
        <title>Complete genome sequence of Haemophilus somnus 129PT.</title>
        <authorList>
            <person name="Copeland A."/>
            <person name="Lucas S."/>
            <person name="Lapidus A."/>
            <person name="Barry K."/>
            <person name="Glavina del Rio T."/>
            <person name="Hammon N."/>
            <person name="Dalin E."/>
            <person name="Tice H."/>
            <person name="Pitluck S."/>
            <person name="Brettin T.S."/>
            <person name="Bruce D."/>
            <person name="Challacombe J.F."/>
            <person name="Chertkov O."/>
            <person name="Detter J.C."/>
            <person name="Gilna P."/>
            <person name="Han S."/>
            <person name="Misra M."/>
            <person name="Tapia R."/>
            <person name="Thayer N.N."/>
            <person name="Xie G."/>
            <person name="Inzana T.J."/>
            <person name="Duncan A.J."/>
            <person name="Siddaramppa S."/>
            <person name="Richardson P."/>
        </authorList>
    </citation>
    <scope>NUCLEOTIDE SEQUENCE</scope>
    <source>
        <strain evidence="2">129PT</strain>
    </source>
</reference>
<dbReference type="HOGENOM" id="CLU_2699558_0_0_6"/>
<sequence length="73" mass="8595">MKLITAKDIKNNDIAINVNEIRAFYQYIKQLNELLNYIREGDVVVTKLDRLGRSLSQCLKLLDMLTENKNRLR</sequence>
<gene>
    <name evidence="2" type="ordered locus">HS_0442</name>
</gene>
<accession>Q0I2B2</accession>
<dbReference type="GO" id="GO:0003677">
    <property type="term" value="F:DNA binding"/>
    <property type="evidence" value="ECO:0007669"/>
    <property type="project" value="InterPro"/>
</dbReference>
<dbReference type="EMBL" id="CP000436">
    <property type="protein sequence ID" value="ABI24719.1"/>
    <property type="molecule type" value="Genomic_DNA"/>
</dbReference>
<name>Q0I2B2_HISS1</name>